<dbReference type="Gene3D" id="1.25.40.1040">
    <property type="match status" value="1"/>
</dbReference>
<dbReference type="InterPro" id="IPR021314">
    <property type="entry name" value="DUF2911"/>
</dbReference>
<evidence type="ECO:0008006" key="4">
    <source>
        <dbReference type="Google" id="ProtNLM"/>
    </source>
</evidence>
<proteinExistence type="predicted"/>
<accession>A0A6N4SUH0</accession>
<dbReference type="EMBL" id="CP000383">
    <property type="protein sequence ID" value="ABG60116.1"/>
    <property type="molecule type" value="Genomic_DNA"/>
</dbReference>
<organism evidence="2 3">
    <name type="scientific">Cytophaga hutchinsonii (strain ATCC 33406 / DSM 1761 / CIP 103989 / NBRC 15051 / NCIMB 9469 / D465)</name>
    <dbReference type="NCBI Taxonomy" id="269798"/>
    <lineage>
        <taxon>Bacteria</taxon>
        <taxon>Pseudomonadati</taxon>
        <taxon>Bacteroidota</taxon>
        <taxon>Cytophagia</taxon>
        <taxon>Cytophagales</taxon>
        <taxon>Cytophagaceae</taxon>
        <taxon>Cytophaga</taxon>
    </lineage>
</organism>
<feature type="signal peptide" evidence="1">
    <location>
        <begin position="1"/>
        <end position="34"/>
    </location>
</feature>
<gene>
    <name evidence="2" type="ordered locus">CHU_2868</name>
</gene>
<evidence type="ECO:0000313" key="2">
    <source>
        <dbReference type="EMBL" id="ABG60116.1"/>
    </source>
</evidence>
<sequence length="295" mass="32552">MNIINQTKLTLNMNKISLIAGAIALTLTTLVSQAQTLKTPAPSSSQTIKQGFGLGDITVDYSRPSVKGRTVYGDLVPFGKVWRTGANAATKITFSEDVKVEDKDVKAGTYAVYTIPNKDSWEFILYTDLTMGGNTSAYKAENEVLHVTVKPTALTSKVETFTINLADVTGTSATLELLWDKTRVPVRITTEIDAKVMKSIESTMAVDSRPYFQAANYYYENNKDLNQALVWINKAVEQNPKAFWMTMLKARIELKLNDKKAAIATAEKTAALATEAKNDDYVKMANDLIVEAKKK</sequence>
<dbReference type="KEGG" id="chu:CHU_2868"/>
<dbReference type="Proteomes" id="UP000001822">
    <property type="component" value="Chromosome"/>
</dbReference>
<evidence type="ECO:0000256" key="1">
    <source>
        <dbReference type="SAM" id="SignalP"/>
    </source>
</evidence>
<reference evidence="2 3" key="1">
    <citation type="journal article" date="2007" name="Appl. Environ. Microbiol.">
        <title>Genome sequence of the cellulolytic gliding bacterium Cytophaga hutchinsonii.</title>
        <authorList>
            <person name="Xie G."/>
            <person name="Bruce D.C."/>
            <person name="Challacombe J.F."/>
            <person name="Chertkov O."/>
            <person name="Detter J.C."/>
            <person name="Gilna P."/>
            <person name="Han C.S."/>
            <person name="Lucas S."/>
            <person name="Misra M."/>
            <person name="Myers G.L."/>
            <person name="Richardson P."/>
            <person name="Tapia R."/>
            <person name="Thayer N."/>
            <person name="Thompson L.S."/>
            <person name="Brettin T.S."/>
            <person name="Henrissat B."/>
            <person name="Wilson D.B."/>
            <person name="McBride M.J."/>
        </authorList>
    </citation>
    <scope>NUCLEOTIDE SEQUENCE [LARGE SCALE GENOMIC DNA]</scope>
    <source>
        <strain evidence="3">ATCC 33406 / DSM 1761 / CIP 103989 / NBRC 15051 / NCIMB 9469 / D465</strain>
    </source>
</reference>
<keyword evidence="1" id="KW-0732">Signal</keyword>
<protein>
    <recommendedName>
        <fullName evidence="4">DUF2911 domain-containing protein</fullName>
    </recommendedName>
</protein>
<feature type="chain" id="PRO_5026922153" description="DUF2911 domain-containing protein" evidence="1">
    <location>
        <begin position="35"/>
        <end position="295"/>
    </location>
</feature>
<keyword evidence="3" id="KW-1185">Reference proteome</keyword>
<dbReference type="SUPFAM" id="SSF48452">
    <property type="entry name" value="TPR-like"/>
    <property type="match status" value="1"/>
</dbReference>
<dbReference type="InterPro" id="IPR011990">
    <property type="entry name" value="TPR-like_helical_dom_sf"/>
</dbReference>
<name>A0A6N4SUH0_CYTH3</name>
<evidence type="ECO:0000313" key="3">
    <source>
        <dbReference type="Proteomes" id="UP000001822"/>
    </source>
</evidence>
<dbReference type="Pfam" id="PF11138">
    <property type="entry name" value="DUF2911"/>
    <property type="match status" value="1"/>
</dbReference>
<dbReference type="AlphaFoldDB" id="A0A6N4SUH0"/>